<proteinExistence type="predicted"/>
<dbReference type="EMBL" id="CP158375">
    <property type="protein sequence ID" value="XDO98185.1"/>
    <property type="molecule type" value="Genomic_DNA"/>
</dbReference>
<gene>
    <name evidence="2" type="ORF">ABOZ73_07145</name>
</gene>
<dbReference type="RefSeq" id="WP_369061903.1">
    <property type="nucleotide sequence ID" value="NZ_CP158375.1"/>
</dbReference>
<reference evidence="2" key="1">
    <citation type="submission" date="2024-06" db="EMBL/GenBank/DDBJ databases">
        <title>Caulobacter inopinatus, sp. nov.</title>
        <authorList>
            <person name="Donachie S.P."/>
        </authorList>
    </citation>
    <scope>NUCLEOTIDE SEQUENCE</scope>
    <source>
        <strain evidence="2">73W</strain>
    </source>
</reference>
<name>A0AB39KW52_9CAUL</name>
<evidence type="ECO:0000313" key="2">
    <source>
        <dbReference type="EMBL" id="XDO98185.1"/>
    </source>
</evidence>
<organism evidence="2">
    <name type="scientific">Caulobacter sp. 73W</name>
    <dbReference type="NCBI Taxonomy" id="3161137"/>
    <lineage>
        <taxon>Bacteria</taxon>
        <taxon>Pseudomonadati</taxon>
        <taxon>Pseudomonadota</taxon>
        <taxon>Alphaproteobacteria</taxon>
        <taxon>Caulobacterales</taxon>
        <taxon>Caulobacteraceae</taxon>
        <taxon>Caulobacter</taxon>
    </lineage>
</organism>
<dbReference type="InterPro" id="IPR054189">
    <property type="entry name" value="DUF6894"/>
</dbReference>
<dbReference type="AlphaFoldDB" id="A0AB39KW52"/>
<dbReference type="Pfam" id="PF21834">
    <property type="entry name" value="DUF6894"/>
    <property type="match status" value="1"/>
</dbReference>
<protein>
    <recommendedName>
        <fullName evidence="1">DUF6894 domain-containing protein</fullName>
    </recommendedName>
</protein>
<sequence>MARYFFHSEDGHPHDDEQGLELVDLSAARNEALRMLSDMIRGKPENVLDTGNFKIVVTDQDRLHLFHVDVSIIDAPTVARRPPSV</sequence>
<evidence type="ECO:0000259" key="1">
    <source>
        <dbReference type="Pfam" id="PF21834"/>
    </source>
</evidence>
<accession>A0AB39KW52</accession>
<feature type="domain" description="DUF6894" evidence="1">
    <location>
        <begin position="3"/>
        <end position="70"/>
    </location>
</feature>